<dbReference type="PROSITE" id="PS01357">
    <property type="entry name" value="ZF_ZZ_1"/>
    <property type="match status" value="1"/>
</dbReference>
<dbReference type="PROSITE" id="PS50135">
    <property type="entry name" value="ZF_ZZ_2"/>
    <property type="match status" value="3"/>
</dbReference>
<dbReference type="CDD" id="cd02340">
    <property type="entry name" value="ZZ_NBR1_like"/>
    <property type="match status" value="2"/>
</dbReference>
<dbReference type="CDD" id="cd14947">
    <property type="entry name" value="NBR1_like"/>
    <property type="match status" value="1"/>
</dbReference>
<feature type="compositionally biased region" description="Low complexity" evidence="5">
    <location>
        <begin position="1173"/>
        <end position="1194"/>
    </location>
</feature>
<accession>A0A0D7BTR3</accession>
<feature type="compositionally biased region" description="Basic and acidic residues" evidence="5">
    <location>
        <begin position="555"/>
        <end position="567"/>
    </location>
</feature>
<sequence length="1234" mass="134186">MFNVKATYRGETRKFSFEDSTSFPSFAQLYNQLNQIFPHLGRNFYLKQLLFSADGSDARILIGREVHDAKEYSQRLANPSIGGPWPNPLLKFDVFDDTPAGSEREHPYGFIPWRTPPALPPLPPLHHISLPSFPHTGNGYGHSHGPMPPPPPPPVLFPSPGMAHPTDTDKGPHHFMSPPVLPPMWPHRHYSMAQSQSQTACCSVSAARQDVSQLISDFKKDLDDVVADLSPSPASPSSNNKCTECDMQSLAMLPACLTCSAVLCSNCRTSSSPGCTGFGHTFPSPHPGSWPPVTRPMSFAEPPTPVTPFIPPPCSPPPIIPTMDGWPHRAPQPPTGPAAVIHHGVICDSCNTTIEGVRHKCLDCSNFDLCSRCISEGGAETHNAFHEFIDIREPGRVVVHVVGDRNTDITPPAAAAAQEDLVHNATCDMCDSRIRGQRYKCTSCPDFDTCGACFAITPEQHPRHSFVRIADPSDLITTELSPRRQHHASCNVCGIVISGIRYKCLHATCPDFDLCEGCEALPISQHPENHPMLKMRDPETIIPTVYRVGGTTLIEHEERGRSEDRAPPSRMSTPLSYQTRSPSRESTGWGIPGQYPPPMSIPGQYPFALRTPSPPLMPIPVPPLPSPPTLVEASSPPPVPPKAWEYGHSMPAAPPIIVPQASWEKPAHQSYRPQYDLTRSFFRPTESANRHPFRRPESPPLSYNPMYLNTADYLSRTPSPSALGDIAPRRSPSPDMLYGRPPSASILRGSPSPDFFRNTVFGVRRSPSPPSASEDPYERAVVQYPPLNENSSVPNLRRKLSFDDQELRLPEAPKFSPFSTPKPEPVAVSVHDSPPVIRYDPFLSSPVAPVAPKLDAPPPLSFTDLIGLLQAPPATSPRTTEGDTFLTPASENPPAAVSANTTITNSFGTPSTILYGESPRPSFFNDTPMSTPLVATREESPKGHTHSLLELLNDVMNKDQRPLDIPTPTTATPVIESMPTPREPLIAAWRTPKEEPAQIPQESVLPYAADFVEDVTVADGQVFPPGAEFVKSWRMKNSGRDWDESTRLVFVAGESFNPAGVNVTSVDVGSVKSGEEIDLYTGELKAPDLPGRYVGYWRLKNSTTHLFGASIWIDITVAEHNNLSEQMSSPSGMSNSSVIMMPSGVADASRQMHEPMSMSTTAAVTAASSGSDSTASDIISLDGSDDSFSGVSVPDSDEDWEDGRANASTGQTAGGADEFVVLYDDEVSSEDSDA</sequence>
<dbReference type="Gene3D" id="3.30.60.90">
    <property type="match status" value="3"/>
</dbReference>
<evidence type="ECO:0000259" key="6">
    <source>
        <dbReference type="PROSITE" id="PS50135"/>
    </source>
</evidence>
<feature type="region of interest" description="Disordered" evidence="5">
    <location>
        <begin position="1173"/>
        <end position="1218"/>
    </location>
</feature>
<feature type="domain" description="ZZ-type" evidence="6">
    <location>
        <begin position="422"/>
        <end position="474"/>
    </location>
</feature>
<dbReference type="Gene3D" id="2.60.40.10">
    <property type="entry name" value="Immunoglobulins"/>
    <property type="match status" value="1"/>
</dbReference>
<keyword evidence="1" id="KW-0479">Metal-binding</keyword>
<proteinExistence type="predicted"/>
<evidence type="ECO:0000313" key="8">
    <source>
        <dbReference type="Proteomes" id="UP000054007"/>
    </source>
</evidence>
<evidence type="ECO:0000256" key="5">
    <source>
        <dbReference type="SAM" id="MobiDB-lite"/>
    </source>
</evidence>
<dbReference type="SMART" id="SM00291">
    <property type="entry name" value="ZnF_ZZ"/>
    <property type="match status" value="3"/>
</dbReference>
<name>A0A0D7BTR3_9AGAR</name>
<feature type="region of interest" description="Disordered" evidence="5">
    <location>
        <begin position="719"/>
        <end position="751"/>
    </location>
</feature>
<dbReference type="PANTHER" id="PTHR20930:SF0">
    <property type="entry name" value="PROTEIN ILRUN"/>
    <property type="match status" value="1"/>
</dbReference>
<reference evidence="7 8" key="1">
    <citation type="journal article" date="2015" name="Fungal Genet. Biol.">
        <title>Evolution of novel wood decay mechanisms in Agaricales revealed by the genome sequences of Fistulina hepatica and Cylindrobasidium torrendii.</title>
        <authorList>
            <person name="Floudas D."/>
            <person name="Held B.W."/>
            <person name="Riley R."/>
            <person name="Nagy L.G."/>
            <person name="Koehler G."/>
            <person name="Ransdell A.S."/>
            <person name="Younus H."/>
            <person name="Chow J."/>
            <person name="Chiniquy J."/>
            <person name="Lipzen A."/>
            <person name="Tritt A."/>
            <person name="Sun H."/>
            <person name="Haridas S."/>
            <person name="LaButti K."/>
            <person name="Ohm R.A."/>
            <person name="Kues U."/>
            <person name="Blanchette R.A."/>
            <person name="Grigoriev I.V."/>
            <person name="Minto R.E."/>
            <person name="Hibbett D.S."/>
        </authorList>
    </citation>
    <scope>NUCLEOTIDE SEQUENCE [LARGE SCALE GENOMIC DNA]</scope>
    <source>
        <strain evidence="7 8">FP15055 ss-10</strain>
    </source>
</reference>
<evidence type="ECO:0000313" key="7">
    <source>
        <dbReference type="EMBL" id="KIY73564.1"/>
    </source>
</evidence>
<dbReference type="GO" id="GO:0008270">
    <property type="term" value="F:zinc ion binding"/>
    <property type="evidence" value="ECO:0007669"/>
    <property type="project" value="UniProtKB-KW"/>
</dbReference>
<keyword evidence="8" id="KW-1185">Reference proteome</keyword>
<dbReference type="Proteomes" id="UP000054007">
    <property type="component" value="Unassembled WGS sequence"/>
</dbReference>
<dbReference type="InterPro" id="IPR000433">
    <property type="entry name" value="Znf_ZZ"/>
</dbReference>
<feature type="domain" description="ZZ-type" evidence="6">
    <location>
        <begin position="485"/>
        <end position="540"/>
    </location>
</feature>
<dbReference type="STRING" id="1314674.A0A0D7BTR3"/>
<organism evidence="7 8">
    <name type="scientific">Cylindrobasidium torrendii FP15055 ss-10</name>
    <dbReference type="NCBI Taxonomy" id="1314674"/>
    <lineage>
        <taxon>Eukaryota</taxon>
        <taxon>Fungi</taxon>
        <taxon>Dikarya</taxon>
        <taxon>Basidiomycota</taxon>
        <taxon>Agaricomycotina</taxon>
        <taxon>Agaricomycetes</taxon>
        <taxon>Agaricomycetidae</taxon>
        <taxon>Agaricales</taxon>
        <taxon>Marasmiineae</taxon>
        <taxon>Physalacriaceae</taxon>
        <taxon>Cylindrobasidium</taxon>
    </lineage>
</organism>
<dbReference type="Pfam" id="PF16158">
    <property type="entry name" value="N_BRCA1_IG"/>
    <property type="match status" value="1"/>
</dbReference>
<dbReference type="Pfam" id="PF00569">
    <property type="entry name" value="ZZ"/>
    <property type="match status" value="3"/>
</dbReference>
<dbReference type="InterPro" id="IPR013783">
    <property type="entry name" value="Ig-like_fold"/>
</dbReference>
<dbReference type="CDD" id="cd02249">
    <property type="entry name" value="ZZ"/>
    <property type="match status" value="1"/>
</dbReference>
<dbReference type="InterPro" id="IPR043145">
    <property type="entry name" value="Znf_ZZ_sf"/>
</dbReference>
<evidence type="ECO:0000256" key="1">
    <source>
        <dbReference type="ARBA" id="ARBA00022723"/>
    </source>
</evidence>
<keyword evidence="2 4" id="KW-0863">Zinc-finger</keyword>
<keyword evidence="3" id="KW-0862">Zinc</keyword>
<gene>
    <name evidence="7" type="ORF">CYLTODRAFT_416943</name>
</gene>
<evidence type="ECO:0000256" key="3">
    <source>
        <dbReference type="ARBA" id="ARBA00022833"/>
    </source>
</evidence>
<dbReference type="InterPro" id="IPR032350">
    <property type="entry name" value="Nbr1_FW"/>
</dbReference>
<evidence type="ECO:0000256" key="4">
    <source>
        <dbReference type="PROSITE-ProRule" id="PRU00228"/>
    </source>
</evidence>
<dbReference type="SUPFAM" id="SSF57850">
    <property type="entry name" value="RING/U-box"/>
    <property type="match status" value="3"/>
</dbReference>
<evidence type="ECO:0000256" key="2">
    <source>
        <dbReference type="ARBA" id="ARBA00022771"/>
    </source>
</evidence>
<feature type="compositionally biased region" description="Polar residues" evidence="5">
    <location>
        <begin position="570"/>
        <end position="586"/>
    </location>
</feature>
<dbReference type="AlphaFoldDB" id="A0A0D7BTR3"/>
<protein>
    <recommendedName>
        <fullName evidence="6">ZZ-type domain-containing protein</fullName>
    </recommendedName>
</protein>
<feature type="region of interest" description="Disordered" evidence="5">
    <location>
        <begin position="555"/>
        <end position="588"/>
    </location>
</feature>
<dbReference type="OrthoDB" id="661148at2759"/>
<dbReference type="EMBL" id="KN880435">
    <property type="protein sequence ID" value="KIY73564.1"/>
    <property type="molecule type" value="Genomic_DNA"/>
</dbReference>
<feature type="domain" description="ZZ-type" evidence="6">
    <location>
        <begin position="342"/>
        <end position="396"/>
    </location>
</feature>
<dbReference type="PANTHER" id="PTHR20930">
    <property type="entry name" value="OVARIAN CARCINOMA ANTIGEN CA125-RELATED"/>
    <property type="match status" value="1"/>
</dbReference>